<feature type="non-terminal residue" evidence="1">
    <location>
        <position position="156"/>
    </location>
</feature>
<dbReference type="EMBL" id="BQNB010015820">
    <property type="protein sequence ID" value="GJT44514.1"/>
    <property type="molecule type" value="Genomic_DNA"/>
</dbReference>
<evidence type="ECO:0000313" key="2">
    <source>
        <dbReference type="Proteomes" id="UP001151760"/>
    </source>
</evidence>
<organism evidence="1 2">
    <name type="scientific">Tanacetum coccineum</name>
    <dbReference type="NCBI Taxonomy" id="301880"/>
    <lineage>
        <taxon>Eukaryota</taxon>
        <taxon>Viridiplantae</taxon>
        <taxon>Streptophyta</taxon>
        <taxon>Embryophyta</taxon>
        <taxon>Tracheophyta</taxon>
        <taxon>Spermatophyta</taxon>
        <taxon>Magnoliopsida</taxon>
        <taxon>eudicotyledons</taxon>
        <taxon>Gunneridae</taxon>
        <taxon>Pentapetalae</taxon>
        <taxon>asterids</taxon>
        <taxon>campanulids</taxon>
        <taxon>Asterales</taxon>
        <taxon>Asteraceae</taxon>
        <taxon>Asteroideae</taxon>
        <taxon>Anthemideae</taxon>
        <taxon>Anthemidinae</taxon>
        <taxon>Tanacetum</taxon>
    </lineage>
</organism>
<comment type="caution">
    <text evidence="1">The sequence shown here is derived from an EMBL/GenBank/DDBJ whole genome shotgun (WGS) entry which is preliminary data.</text>
</comment>
<name>A0ABQ5E428_9ASTR</name>
<accession>A0ABQ5E428</accession>
<sequence length="156" mass="17430">MTHPSPKRNMVPKAVLMRYGLISLTTARPVNIAQPRTTVNSARPMTIVFNKAHLTVRRPINKNTTFKNSNFNQKVNIVKNKNVNAARPKAIVNTARLKAIVNAVQGNHVNAVEASACWVWKPMTKVLDHFSKHNSASITLEKFDYVNAQGRSKSVM</sequence>
<dbReference type="Proteomes" id="UP001151760">
    <property type="component" value="Unassembled WGS sequence"/>
</dbReference>
<proteinExistence type="predicted"/>
<evidence type="ECO:0000313" key="1">
    <source>
        <dbReference type="EMBL" id="GJT44514.1"/>
    </source>
</evidence>
<protein>
    <submittedName>
        <fullName evidence="1">Uncharacterized protein</fullName>
    </submittedName>
</protein>
<keyword evidence="2" id="KW-1185">Reference proteome</keyword>
<reference evidence="1" key="1">
    <citation type="journal article" date="2022" name="Int. J. Mol. Sci.">
        <title>Draft Genome of Tanacetum Coccineum: Genomic Comparison of Closely Related Tanacetum-Family Plants.</title>
        <authorList>
            <person name="Yamashiro T."/>
            <person name="Shiraishi A."/>
            <person name="Nakayama K."/>
            <person name="Satake H."/>
        </authorList>
    </citation>
    <scope>NUCLEOTIDE SEQUENCE</scope>
</reference>
<gene>
    <name evidence="1" type="ORF">Tco_0953229</name>
</gene>
<reference evidence="1" key="2">
    <citation type="submission" date="2022-01" db="EMBL/GenBank/DDBJ databases">
        <authorList>
            <person name="Yamashiro T."/>
            <person name="Shiraishi A."/>
            <person name="Satake H."/>
            <person name="Nakayama K."/>
        </authorList>
    </citation>
    <scope>NUCLEOTIDE SEQUENCE</scope>
</reference>